<organism evidence="2 3">
    <name type="scientific">Hyaloscypha variabilis (strain UAMH 11265 / GT02V1 / F)</name>
    <name type="common">Meliniomyces variabilis</name>
    <dbReference type="NCBI Taxonomy" id="1149755"/>
    <lineage>
        <taxon>Eukaryota</taxon>
        <taxon>Fungi</taxon>
        <taxon>Dikarya</taxon>
        <taxon>Ascomycota</taxon>
        <taxon>Pezizomycotina</taxon>
        <taxon>Leotiomycetes</taxon>
        <taxon>Helotiales</taxon>
        <taxon>Hyaloscyphaceae</taxon>
        <taxon>Hyaloscypha</taxon>
        <taxon>Hyaloscypha variabilis</taxon>
    </lineage>
</organism>
<sequence>MRLINVKTFELKEFIGAEAPHYAILSHRWESEEVTFQDLMSDKGREMIGWKKIKGCCRVALQDGLEWAWIDSCCIDKTSSAELSEAINSMFRWYRDAEVCYAHLSDVSWRRQNNDFRPDYSTFRSSMWFRRGWTLQELLAPDEMKFFDQHWQQIGTKDSLREIISQATGIKHLFNFEEASVAQKMSWAAKRVTTRLEDQAYCLLGIFGVNMPPLYGEGRGAFLRLQLEIMKTSNDESLFAWDDGTIESSGLLAPSPASFRNATEVIAMNPPWIERPPYSMTNKGLEISMNLRGWETEAWVAPLNCVRQQGGSQSALLHIVLRKSPVAEDGYQRTESWFLKPTNMTTQPALERIWIKQPQMLSSTRSHCYFRIKSLNLSAPDWEVKKPLLLDPELGRWGSPTGDCMPLKLSNTSAAVILYNSLGWLFMLRVSCVGKVAYATLVRTESLDLRKGDEYLQSDILNHLRYSTTLNVDKIITNEVKTFKASVGTTSNLTASTWKEGGADNREIFTIVLEDVKMTRSEEFK</sequence>
<proteinExistence type="predicted"/>
<dbReference type="EMBL" id="KZ613954">
    <property type="protein sequence ID" value="PMD34367.1"/>
    <property type="molecule type" value="Genomic_DNA"/>
</dbReference>
<dbReference type="PANTHER" id="PTHR10622">
    <property type="entry name" value="HET DOMAIN-CONTAINING PROTEIN"/>
    <property type="match status" value="1"/>
</dbReference>
<evidence type="ECO:0000313" key="3">
    <source>
        <dbReference type="Proteomes" id="UP000235786"/>
    </source>
</evidence>
<evidence type="ECO:0000313" key="2">
    <source>
        <dbReference type="EMBL" id="PMD34367.1"/>
    </source>
</evidence>
<gene>
    <name evidence="2" type="ORF">L207DRAFT_468629</name>
</gene>
<protein>
    <submittedName>
        <fullName evidence="2">HET-domain-containing protein</fullName>
    </submittedName>
</protein>
<dbReference type="OrthoDB" id="3547725at2759"/>
<accession>A0A2J6R783</accession>
<dbReference type="Proteomes" id="UP000235786">
    <property type="component" value="Unassembled WGS sequence"/>
</dbReference>
<evidence type="ECO:0000259" key="1">
    <source>
        <dbReference type="Pfam" id="PF06985"/>
    </source>
</evidence>
<reference evidence="2 3" key="1">
    <citation type="submission" date="2016-04" db="EMBL/GenBank/DDBJ databases">
        <title>A degradative enzymes factory behind the ericoid mycorrhizal symbiosis.</title>
        <authorList>
            <consortium name="DOE Joint Genome Institute"/>
            <person name="Martino E."/>
            <person name="Morin E."/>
            <person name="Grelet G."/>
            <person name="Kuo A."/>
            <person name="Kohler A."/>
            <person name="Daghino S."/>
            <person name="Barry K."/>
            <person name="Choi C."/>
            <person name="Cichocki N."/>
            <person name="Clum A."/>
            <person name="Copeland A."/>
            <person name="Hainaut M."/>
            <person name="Haridas S."/>
            <person name="Labutti K."/>
            <person name="Lindquist E."/>
            <person name="Lipzen A."/>
            <person name="Khouja H.-R."/>
            <person name="Murat C."/>
            <person name="Ohm R."/>
            <person name="Olson A."/>
            <person name="Spatafora J."/>
            <person name="Veneault-Fourrey C."/>
            <person name="Henrissat B."/>
            <person name="Grigoriev I."/>
            <person name="Martin F."/>
            <person name="Perotto S."/>
        </authorList>
    </citation>
    <scope>NUCLEOTIDE SEQUENCE [LARGE SCALE GENOMIC DNA]</scope>
    <source>
        <strain evidence="2 3">F</strain>
    </source>
</reference>
<dbReference type="Pfam" id="PF06985">
    <property type="entry name" value="HET"/>
    <property type="match status" value="1"/>
</dbReference>
<dbReference type="InterPro" id="IPR010730">
    <property type="entry name" value="HET"/>
</dbReference>
<dbReference type="PANTHER" id="PTHR10622:SF10">
    <property type="entry name" value="HET DOMAIN-CONTAINING PROTEIN"/>
    <property type="match status" value="1"/>
</dbReference>
<dbReference type="STRING" id="1149755.A0A2J6R783"/>
<dbReference type="AlphaFoldDB" id="A0A2J6R783"/>
<keyword evidence="3" id="KW-1185">Reference proteome</keyword>
<name>A0A2J6R783_HYAVF</name>
<feature type="domain" description="Heterokaryon incompatibility" evidence="1">
    <location>
        <begin position="22"/>
        <end position="109"/>
    </location>
</feature>